<dbReference type="Proteomes" id="UP000757232">
    <property type="component" value="Unassembled WGS sequence"/>
</dbReference>
<reference evidence="6" key="1">
    <citation type="submission" date="2016-06" db="EMBL/GenBank/DDBJ databases">
        <title>Draft Genome sequence of the fungus Inonotus baumii.</title>
        <authorList>
            <person name="Zhu H."/>
            <person name="Lin W."/>
        </authorList>
    </citation>
    <scope>NUCLEOTIDE SEQUENCE</scope>
    <source>
        <strain evidence="6">821</strain>
    </source>
</reference>
<dbReference type="SUPFAM" id="SSF54160">
    <property type="entry name" value="Chromo domain-like"/>
    <property type="match status" value="1"/>
</dbReference>
<keyword evidence="7" id="KW-1185">Reference proteome</keyword>
<dbReference type="InterPro" id="IPR000953">
    <property type="entry name" value="Chromo/chromo_shadow_dom"/>
</dbReference>
<dbReference type="SMART" id="SM00298">
    <property type="entry name" value="CHROMO"/>
    <property type="match status" value="1"/>
</dbReference>
<gene>
    <name evidence="6" type="ORF">A7U60_g7871</name>
</gene>
<dbReference type="GO" id="GO:0005634">
    <property type="term" value="C:nucleus"/>
    <property type="evidence" value="ECO:0007669"/>
    <property type="project" value="UniProtKB-SubCell"/>
</dbReference>
<comment type="subcellular location">
    <subcellularLocation>
        <location evidence="1">Nucleus</location>
    </subcellularLocation>
</comment>
<evidence type="ECO:0000256" key="1">
    <source>
        <dbReference type="ARBA" id="ARBA00004123"/>
    </source>
</evidence>
<protein>
    <recommendedName>
        <fullName evidence="5">Chromo domain-containing protein</fullName>
    </recommendedName>
</protein>
<feature type="region of interest" description="Disordered" evidence="4">
    <location>
        <begin position="161"/>
        <end position="295"/>
    </location>
</feature>
<dbReference type="Pfam" id="PF00385">
    <property type="entry name" value="Chromo"/>
    <property type="match status" value="1"/>
</dbReference>
<dbReference type="GO" id="GO:0006338">
    <property type="term" value="P:chromatin remodeling"/>
    <property type="evidence" value="ECO:0007669"/>
    <property type="project" value="UniProtKB-ARBA"/>
</dbReference>
<dbReference type="EMBL" id="LNZH02000211">
    <property type="protein sequence ID" value="OCB85244.1"/>
    <property type="molecule type" value="Genomic_DNA"/>
</dbReference>
<evidence type="ECO:0000256" key="2">
    <source>
        <dbReference type="ARBA" id="ARBA00023242"/>
    </source>
</evidence>
<name>A0A9Q5HSV3_SANBA</name>
<dbReference type="InterPro" id="IPR023780">
    <property type="entry name" value="Chromo_domain"/>
</dbReference>
<dbReference type="PROSITE" id="PS00598">
    <property type="entry name" value="CHROMO_1"/>
    <property type="match status" value="1"/>
</dbReference>
<dbReference type="InterPro" id="IPR023779">
    <property type="entry name" value="Chromodomain_CS"/>
</dbReference>
<dbReference type="AlphaFoldDB" id="A0A9Q5HSV3"/>
<keyword evidence="3" id="KW-0175">Coiled coil</keyword>
<feature type="coiled-coil region" evidence="3">
    <location>
        <begin position="99"/>
        <end position="126"/>
    </location>
</feature>
<organism evidence="6 7">
    <name type="scientific">Sanghuangporus baumii</name>
    <name type="common">Phellinus baumii</name>
    <dbReference type="NCBI Taxonomy" id="108892"/>
    <lineage>
        <taxon>Eukaryota</taxon>
        <taxon>Fungi</taxon>
        <taxon>Dikarya</taxon>
        <taxon>Basidiomycota</taxon>
        <taxon>Agaricomycotina</taxon>
        <taxon>Agaricomycetes</taxon>
        <taxon>Hymenochaetales</taxon>
        <taxon>Hymenochaetaceae</taxon>
        <taxon>Sanghuangporus</taxon>
    </lineage>
</organism>
<feature type="domain" description="Chromo" evidence="5">
    <location>
        <begin position="18"/>
        <end position="77"/>
    </location>
</feature>
<feature type="compositionally biased region" description="Low complexity" evidence="4">
    <location>
        <begin position="282"/>
        <end position="295"/>
    </location>
</feature>
<evidence type="ECO:0000256" key="3">
    <source>
        <dbReference type="SAM" id="Coils"/>
    </source>
</evidence>
<keyword evidence="2" id="KW-0539">Nucleus</keyword>
<dbReference type="OrthoDB" id="433924at2759"/>
<evidence type="ECO:0000256" key="4">
    <source>
        <dbReference type="SAM" id="MobiDB-lite"/>
    </source>
</evidence>
<dbReference type="Gene3D" id="2.40.50.40">
    <property type="match status" value="1"/>
</dbReference>
<sequence length="860" mass="97304">MGKHFRTSDEEDDYNEEQTVEQYLVVTKLLNIKEYMVKWHGYSSDDDTWEPQENVAECIRLLKSFWKNVGKENKKHPGPTGTVYNATRDWINKERRHFQEEIEREKAVKEAERKAKLKEKERLRNTKVAKFTVENDAATQSRSVKQPDVLRLFDDTIVVSDSDSDEQPLNEQVKSKKGKEKEVPRTTTASPLTIKLKMPKKPSVQTNSAPTNKYVGMKIGKKPAGTSSQLSSLESPNTSSKPAAAYNTSTSASSVVRKVASGQGSDISEPFLPPRPKSSFQSAPAPVSPVVPSRASGEDVDNFLTTIMPFGYSEAQKPENLAAAEQVKTSAPVPTGLKRWSWTGELFVDTASAADKLCNITIHSTSETSEIGFRLCTILDGKDSLRFSKAYTCAEMNLILQGLRKVDQIAKIGHRRQEDQEPLTAFMEYLTRRNLIIACAGISQLGHVAEMIVFPAANKDFCERLDVPLSYKSAGCLLVALMPWHIPPSKYGLKFFRTDELRDARMETELQEMRREYSSLASKPHIEMAFRILGFDFSFVKFLPSRKFCVWSYQIDAEPTEHGRKFSTVRPETKALFDVLSFLKAKNAGYDDLDARVVFVHVGSVRNIQKLPGIVSRRLEKPEVQFITYGTHESVKPSLWGFHEIYPLGGIVTFTATALLESPFYMAELVEQIHKHPHWECYILPSVLAVFVRQSCPGEDPLSVYTREPYHFGRIFNLIEEGKVAMMQSPGLYRGSRSEFGQAELDKWVATQFSTLSKTPFQLLEDCRSAFVAEYSNKSETELRSAIESEIVRDLSHLQTQQTIRESYRRFVVIKAMQEAHISMSKDGFEWRTAHEFNFGDGFPVHRVELARGTNQPLAA</sequence>
<feature type="compositionally biased region" description="Low complexity" evidence="4">
    <location>
        <begin position="243"/>
        <end position="254"/>
    </location>
</feature>
<evidence type="ECO:0000259" key="5">
    <source>
        <dbReference type="PROSITE" id="PS50013"/>
    </source>
</evidence>
<dbReference type="InterPro" id="IPR016197">
    <property type="entry name" value="Chromo-like_dom_sf"/>
</dbReference>
<evidence type="ECO:0000313" key="7">
    <source>
        <dbReference type="Proteomes" id="UP000757232"/>
    </source>
</evidence>
<proteinExistence type="predicted"/>
<evidence type="ECO:0000313" key="6">
    <source>
        <dbReference type="EMBL" id="OCB85244.1"/>
    </source>
</evidence>
<feature type="compositionally biased region" description="Polar residues" evidence="4">
    <location>
        <begin position="225"/>
        <end position="241"/>
    </location>
</feature>
<accession>A0A9Q5HSV3</accession>
<comment type="caution">
    <text evidence="6">The sequence shown here is derived from an EMBL/GenBank/DDBJ whole genome shotgun (WGS) entry which is preliminary data.</text>
</comment>
<dbReference type="PROSITE" id="PS50013">
    <property type="entry name" value="CHROMO_2"/>
    <property type="match status" value="1"/>
</dbReference>